<organism evidence="1 2">
    <name type="scientific">Pisolithus tinctorius Marx 270</name>
    <dbReference type="NCBI Taxonomy" id="870435"/>
    <lineage>
        <taxon>Eukaryota</taxon>
        <taxon>Fungi</taxon>
        <taxon>Dikarya</taxon>
        <taxon>Basidiomycota</taxon>
        <taxon>Agaricomycotina</taxon>
        <taxon>Agaricomycetes</taxon>
        <taxon>Agaricomycetidae</taxon>
        <taxon>Boletales</taxon>
        <taxon>Sclerodermatineae</taxon>
        <taxon>Pisolithaceae</taxon>
        <taxon>Pisolithus</taxon>
    </lineage>
</organism>
<feature type="non-terminal residue" evidence="1">
    <location>
        <position position="1"/>
    </location>
</feature>
<dbReference type="EMBL" id="KN831950">
    <property type="protein sequence ID" value="KIO11251.1"/>
    <property type="molecule type" value="Genomic_DNA"/>
</dbReference>
<evidence type="ECO:0000313" key="1">
    <source>
        <dbReference type="EMBL" id="KIO11251.1"/>
    </source>
</evidence>
<protein>
    <submittedName>
        <fullName evidence="1">Uncharacterized protein</fullName>
    </submittedName>
</protein>
<dbReference type="InParanoid" id="A0A0C3PQH1"/>
<proteinExistence type="predicted"/>
<dbReference type="HOGENOM" id="CLU_2432954_0_0_1"/>
<accession>A0A0C3PQH1</accession>
<dbReference type="AlphaFoldDB" id="A0A0C3PQH1"/>
<keyword evidence="2" id="KW-1185">Reference proteome</keyword>
<reference evidence="2" key="2">
    <citation type="submission" date="2015-01" db="EMBL/GenBank/DDBJ databases">
        <title>Evolutionary Origins and Diversification of the Mycorrhizal Mutualists.</title>
        <authorList>
            <consortium name="DOE Joint Genome Institute"/>
            <consortium name="Mycorrhizal Genomics Consortium"/>
            <person name="Kohler A."/>
            <person name="Kuo A."/>
            <person name="Nagy L.G."/>
            <person name="Floudas D."/>
            <person name="Copeland A."/>
            <person name="Barry K.W."/>
            <person name="Cichocki N."/>
            <person name="Veneault-Fourrey C."/>
            <person name="LaButti K."/>
            <person name="Lindquist E.A."/>
            <person name="Lipzen A."/>
            <person name="Lundell T."/>
            <person name="Morin E."/>
            <person name="Murat C."/>
            <person name="Riley R."/>
            <person name="Ohm R."/>
            <person name="Sun H."/>
            <person name="Tunlid A."/>
            <person name="Henrissat B."/>
            <person name="Grigoriev I.V."/>
            <person name="Hibbett D.S."/>
            <person name="Martin F."/>
        </authorList>
    </citation>
    <scope>NUCLEOTIDE SEQUENCE [LARGE SCALE GENOMIC DNA]</scope>
    <source>
        <strain evidence="2">Marx 270</strain>
    </source>
</reference>
<name>A0A0C3PQH1_PISTI</name>
<sequence length="91" mass="10103">PEDMWVSTRYGGPSCGTGMRPDGRGLDNTKCRGTCQEPERARQMAHVTTTEYVAPRKVKGDATSATISTAKYVKLGGLYQYYRRNQRQAAV</sequence>
<gene>
    <name evidence="1" type="ORF">M404DRAFT_994929</name>
</gene>
<evidence type="ECO:0000313" key="2">
    <source>
        <dbReference type="Proteomes" id="UP000054217"/>
    </source>
</evidence>
<reference evidence="1 2" key="1">
    <citation type="submission" date="2014-04" db="EMBL/GenBank/DDBJ databases">
        <authorList>
            <consortium name="DOE Joint Genome Institute"/>
            <person name="Kuo A."/>
            <person name="Kohler A."/>
            <person name="Costa M.D."/>
            <person name="Nagy L.G."/>
            <person name="Floudas D."/>
            <person name="Copeland A."/>
            <person name="Barry K.W."/>
            <person name="Cichocki N."/>
            <person name="Veneault-Fourrey C."/>
            <person name="LaButti K."/>
            <person name="Lindquist E.A."/>
            <person name="Lipzen A."/>
            <person name="Lundell T."/>
            <person name="Morin E."/>
            <person name="Murat C."/>
            <person name="Sun H."/>
            <person name="Tunlid A."/>
            <person name="Henrissat B."/>
            <person name="Grigoriev I.V."/>
            <person name="Hibbett D.S."/>
            <person name="Martin F."/>
            <person name="Nordberg H.P."/>
            <person name="Cantor M.N."/>
            <person name="Hua S.X."/>
        </authorList>
    </citation>
    <scope>NUCLEOTIDE SEQUENCE [LARGE SCALE GENOMIC DNA]</scope>
    <source>
        <strain evidence="1 2">Marx 270</strain>
    </source>
</reference>
<dbReference type="Proteomes" id="UP000054217">
    <property type="component" value="Unassembled WGS sequence"/>
</dbReference>